<organism evidence="1 2">
    <name type="scientific">Crucibulum laeve</name>
    <dbReference type="NCBI Taxonomy" id="68775"/>
    <lineage>
        <taxon>Eukaryota</taxon>
        <taxon>Fungi</taxon>
        <taxon>Dikarya</taxon>
        <taxon>Basidiomycota</taxon>
        <taxon>Agaricomycotina</taxon>
        <taxon>Agaricomycetes</taxon>
        <taxon>Agaricomycetidae</taxon>
        <taxon>Agaricales</taxon>
        <taxon>Agaricineae</taxon>
        <taxon>Nidulariaceae</taxon>
        <taxon>Crucibulum</taxon>
    </lineage>
</organism>
<evidence type="ECO:0000313" key="2">
    <source>
        <dbReference type="Proteomes" id="UP000308652"/>
    </source>
</evidence>
<dbReference type="AlphaFoldDB" id="A0A5C3LNL6"/>
<evidence type="ECO:0000313" key="1">
    <source>
        <dbReference type="EMBL" id="TFK34644.1"/>
    </source>
</evidence>
<accession>A0A5C3LNL6</accession>
<reference evidence="1 2" key="1">
    <citation type="journal article" date="2019" name="Nat. Ecol. Evol.">
        <title>Megaphylogeny resolves global patterns of mushroom evolution.</title>
        <authorList>
            <person name="Varga T."/>
            <person name="Krizsan K."/>
            <person name="Foldi C."/>
            <person name="Dima B."/>
            <person name="Sanchez-Garcia M."/>
            <person name="Sanchez-Ramirez S."/>
            <person name="Szollosi G.J."/>
            <person name="Szarkandi J.G."/>
            <person name="Papp V."/>
            <person name="Albert L."/>
            <person name="Andreopoulos W."/>
            <person name="Angelini C."/>
            <person name="Antonin V."/>
            <person name="Barry K.W."/>
            <person name="Bougher N.L."/>
            <person name="Buchanan P."/>
            <person name="Buyck B."/>
            <person name="Bense V."/>
            <person name="Catcheside P."/>
            <person name="Chovatia M."/>
            <person name="Cooper J."/>
            <person name="Damon W."/>
            <person name="Desjardin D."/>
            <person name="Finy P."/>
            <person name="Geml J."/>
            <person name="Haridas S."/>
            <person name="Hughes K."/>
            <person name="Justo A."/>
            <person name="Karasinski D."/>
            <person name="Kautmanova I."/>
            <person name="Kiss B."/>
            <person name="Kocsube S."/>
            <person name="Kotiranta H."/>
            <person name="LaButti K.M."/>
            <person name="Lechner B.E."/>
            <person name="Liimatainen K."/>
            <person name="Lipzen A."/>
            <person name="Lukacs Z."/>
            <person name="Mihaltcheva S."/>
            <person name="Morgado L.N."/>
            <person name="Niskanen T."/>
            <person name="Noordeloos M.E."/>
            <person name="Ohm R.A."/>
            <person name="Ortiz-Santana B."/>
            <person name="Ovrebo C."/>
            <person name="Racz N."/>
            <person name="Riley R."/>
            <person name="Savchenko A."/>
            <person name="Shiryaev A."/>
            <person name="Soop K."/>
            <person name="Spirin V."/>
            <person name="Szebenyi C."/>
            <person name="Tomsovsky M."/>
            <person name="Tulloss R.E."/>
            <person name="Uehling J."/>
            <person name="Grigoriev I.V."/>
            <person name="Vagvolgyi C."/>
            <person name="Papp T."/>
            <person name="Martin F.M."/>
            <person name="Miettinen O."/>
            <person name="Hibbett D.S."/>
            <person name="Nagy L.G."/>
        </authorList>
    </citation>
    <scope>NUCLEOTIDE SEQUENCE [LARGE SCALE GENOMIC DNA]</scope>
    <source>
        <strain evidence="1 2">CBS 166.37</strain>
    </source>
</reference>
<protein>
    <submittedName>
        <fullName evidence="1">Uncharacterized protein</fullName>
    </submittedName>
</protein>
<dbReference type="EMBL" id="ML213629">
    <property type="protein sequence ID" value="TFK34644.1"/>
    <property type="molecule type" value="Genomic_DNA"/>
</dbReference>
<name>A0A5C3LNL6_9AGAR</name>
<gene>
    <name evidence="1" type="ORF">BDQ12DRAFT_669216</name>
</gene>
<proteinExistence type="predicted"/>
<sequence length="160" mass="19123">MDSDNFIEDLIMDEDYEDAYDWYISVGCWCNGVVHWKIKPHQLRLGQYINASQLPTRFWNKASRKTDKYRLYFEAVQLCLDNPTKQEVHQDIREALSTDEYVEVMNLKNRKEEKSIKNLATLYPMMMLWNMKQEQNQNHLKIPLDRLGSRMIIALWKTSG</sequence>
<keyword evidence="2" id="KW-1185">Reference proteome</keyword>
<dbReference type="Proteomes" id="UP000308652">
    <property type="component" value="Unassembled WGS sequence"/>
</dbReference>